<sequence>MSIMLRLHSKGSASRVMFIVFLVLTLLGYWSSPTPRQHGSRHEEAGKTYVVGAERMSLEIFFQDDWFCGKKNFSM</sequence>
<keyword evidence="1" id="KW-1133">Transmembrane helix</keyword>
<keyword evidence="1" id="KW-0812">Transmembrane</keyword>
<organism evidence="2 3">
    <name type="scientific">Ancylostoma ceylanicum</name>
    <dbReference type="NCBI Taxonomy" id="53326"/>
    <lineage>
        <taxon>Eukaryota</taxon>
        <taxon>Metazoa</taxon>
        <taxon>Ecdysozoa</taxon>
        <taxon>Nematoda</taxon>
        <taxon>Chromadorea</taxon>
        <taxon>Rhabditida</taxon>
        <taxon>Rhabditina</taxon>
        <taxon>Rhabditomorpha</taxon>
        <taxon>Strongyloidea</taxon>
        <taxon>Ancylostomatidae</taxon>
        <taxon>Ancylostomatinae</taxon>
        <taxon>Ancylostoma</taxon>
    </lineage>
</organism>
<evidence type="ECO:0000313" key="2">
    <source>
        <dbReference type="EMBL" id="EYC02778.1"/>
    </source>
</evidence>
<reference evidence="3" key="1">
    <citation type="journal article" date="2015" name="Nat. Genet.">
        <title>The genome and transcriptome of the zoonotic hookworm Ancylostoma ceylanicum identify infection-specific gene families.</title>
        <authorList>
            <person name="Schwarz E.M."/>
            <person name="Hu Y."/>
            <person name="Antoshechkin I."/>
            <person name="Miller M.M."/>
            <person name="Sternberg P.W."/>
            <person name="Aroian R.V."/>
        </authorList>
    </citation>
    <scope>NUCLEOTIDE SEQUENCE</scope>
    <source>
        <strain evidence="3">HY135</strain>
    </source>
</reference>
<protein>
    <submittedName>
        <fullName evidence="2">Uncharacterized protein</fullName>
    </submittedName>
</protein>
<accession>A0A016TJL9</accession>
<keyword evidence="1" id="KW-0472">Membrane</keyword>
<feature type="transmembrane region" description="Helical" evidence="1">
    <location>
        <begin position="12"/>
        <end position="31"/>
    </location>
</feature>
<dbReference type="AlphaFoldDB" id="A0A016TJL9"/>
<evidence type="ECO:0000256" key="1">
    <source>
        <dbReference type="SAM" id="Phobius"/>
    </source>
</evidence>
<proteinExistence type="predicted"/>
<dbReference type="Proteomes" id="UP000024635">
    <property type="component" value="Unassembled WGS sequence"/>
</dbReference>
<comment type="caution">
    <text evidence="2">The sequence shown here is derived from an EMBL/GenBank/DDBJ whole genome shotgun (WGS) entry which is preliminary data.</text>
</comment>
<evidence type="ECO:0000313" key="3">
    <source>
        <dbReference type="Proteomes" id="UP000024635"/>
    </source>
</evidence>
<dbReference type="EMBL" id="JARK01001434">
    <property type="protein sequence ID" value="EYC02778.1"/>
    <property type="molecule type" value="Genomic_DNA"/>
</dbReference>
<keyword evidence="3" id="KW-1185">Reference proteome</keyword>
<gene>
    <name evidence="2" type="primary">Acey_s0098.g3117</name>
    <name evidence="2" type="ORF">Y032_0098g3117</name>
</gene>
<name>A0A016TJL9_9BILA</name>